<dbReference type="PANTHER" id="PTHR31286">
    <property type="entry name" value="GLYCINE-RICH CELL WALL STRUCTURAL PROTEIN 1.8-LIKE"/>
    <property type="match status" value="1"/>
</dbReference>
<dbReference type="OrthoDB" id="851886at2759"/>
<reference evidence="1" key="1">
    <citation type="journal article" date="2020" name="bioRxiv">
        <title>Hybrid origin of Populus tomentosa Carr. identified through genome sequencing and phylogenomic analysis.</title>
        <authorList>
            <person name="An X."/>
            <person name="Gao K."/>
            <person name="Chen Z."/>
            <person name="Li J."/>
            <person name="Yang X."/>
            <person name="Yang X."/>
            <person name="Zhou J."/>
            <person name="Guo T."/>
            <person name="Zhao T."/>
            <person name="Huang S."/>
            <person name="Miao D."/>
            <person name="Khan W.U."/>
            <person name="Rao P."/>
            <person name="Ye M."/>
            <person name="Lei B."/>
            <person name="Liao W."/>
            <person name="Wang J."/>
            <person name="Ji L."/>
            <person name="Li Y."/>
            <person name="Guo B."/>
            <person name="Mustafa N.S."/>
            <person name="Li S."/>
            <person name="Yun Q."/>
            <person name="Keller S.R."/>
            <person name="Mao J."/>
            <person name="Zhang R."/>
            <person name="Strauss S.H."/>
        </authorList>
    </citation>
    <scope>NUCLEOTIDE SEQUENCE</scope>
    <source>
        <strain evidence="1">GM15</strain>
        <tissue evidence="1">Leaf</tissue>
    </source>
</reference>
<gene>
    <name evidence="1" type="ORF">POTOM_061086</name>
</gene>
<dbReference type="EMBL" id="JAAWWB010001212">
    <property type="protein sequence ID" value="KAG6736187.1"/>
    <property type="molecule type" value="Genomic_DNA"/>
</dbReference>
<protein>
    <recommendedName>
        <fullName evidence="3">DUF4283 domain-containing protein</fullName>
    </recommendedName>
</protein>
<keyword evidence="2" id="KW-1185">Reference proteome</keyword>
<dbReference type="PANTHER" id="PTHR31286:SF171">
    <property type="entry name" value="CCHC-TYPE DOMAIN-CONTAINING PROTEIN"/>
    <property type="match status" value="1"/>
</dbReference>
<dbReference type="InterPro" id="IPR040256">
    <property type="entry name" value="At4g02000-like"/>
</dbReference>
<accession>A0A8X7XT24</accession>
<sequence length="273" mass="30788">MNLLVTNLVRIEHENGNRLLPKIFIEDLVFEELCYNWQDSLIIYKTARTMDDIRSLSSSEPVSTDFVASQAKINKTMVWIRIPSLNLAFYDENILMAMAIGKPDTLNVERGRFARICVGKIWVRDHWYKAESAGLHIICGKCRCYDHLGKDCRMIKDLPEGMAETRSADQELPAVRLDHKETCNGSSSYPIPLANPNEMHGYGSAAVPKPKSQPTTLIKGNRTQARKSISLLNRVPTQEEISRAKQSGGSSYTEDLYDFFDSTCGDQVAKYSS</sequence>
<evidence type="ECO:0008006" key="3">
    <source>
        <dbReference type="Google" id="ProtNLM"/>
    </source>
</evidence>
<dbReference type="Proteomes" id="UP000886885">
    <property type="component" value="Unassembled WGS sequence"/>
</dbReference>
<dbReference type="AlphaFoldDB" id="A0A8X7XT24"/>
<evidence type="ECO:0000313" key="1">
    <source>
        <dbReference type="EMBL" id="KAG6736187.1"/>
    </source>
</evidence>
<comment type="caution">
    <text evidence="1">The sequence shown here is derived from an EMBL/GenBank/DDBJ whole genome shotgun (WGS) entry which is preliminary data.</text>
</comment>
<evidence type="ECO:0000313" key="2">
    <source>
        <dbReference type="Proteomes" id="UP000886885"/>
    </source>
</evidence>
<organism evidence="1 2">
    <name type="scientific">Populus tomentosa</name>
    <name type="common">Chinese white poplar</name>
    <dbReference type="NCBI Taxonomy" id="118781"/>
    <lineage>
        <taxon>Eukaryota</taxon>
        <taxon>Viridiplantae</taxon>
        <taxon>Streptophyta</taxon>
        <taxon>Embryophyta</taxon>
        <taxon>Tracheophyta</taxon>
        <taxon>Spermatophyta</taxon>
        <taxon>Magnoliopsida</taxon>
        <taxon>eudicotyledons</taxon>
        <taxon>Gunneridae</taxon>
        <taxon>Pentapetalae</taxon>
        <taxon>rosids</taxon>
        <taxon>fabids</taxon>
        <taxon>Malpighiales</taxon>
        <taxon>Salicaceae</taxon>
        <taxon>Saliceae</taxon>
        <taxon>Populus</taxon>
    </lineage>
</organism>
<name>A0A8X7XT24_POPTO</name>
<proteinExistence type="predicted"/>